<keyword evidence="1 7" id="KW-0507">mRNA processing</keyword>
<feature type="region of interest" description="Disordered" evidence="9">
    <location>
        <begin position="417"/>
        <end position="455"/>
    </location>
</feature>
<dbReference type="InterPro" id="IPR010206">
    <property type="entry name" value="PolA_pol_I"/>
</dbReference>
<keyword evidence="3 7" id="KW-0547">Nucleotide-binding</keyword>
<dbReference type="GO" id="GO:0006397">
    <property type="term" value="P:mRNA processing"/>
    <property type="evidence" value="ECO:0007669"/>
    <property type="project" value="UniProtKB-KW"/>
</dbReference>
<reference evidence="13 14" key="1">
    <citation type="submission" date="2018-04" db="EMBL/GenBank/DDBJ databases">
        <title>Genomic Encyclopedia of Archaeal and Bacterial Type Strains, Phase II (KMG-II): from individual species to whole genera.</title>
        <authorList>
            <person name="Goeker M."/>
        </authorList>
    </citation>
    <scope>NUCLEOTIDE SEQUENCE [LARGE SCALE GENOMIC DNA]</scope>
    <source>
        <strain evidence="13 14">DSM 5822</strain>
    </source>
</reference>
<evidence type="ECO:0000256" key="9">
    <source>
        <dbReference type="SAM" id="MobiDB-lite"/>
    </source>
</evidence>
<dbReference type="NCBIfam" id="TIGR01942">
    <property type="entry name" value="pcnB"/>
    <property type="match status" value="1"/>
</dbReference>
<comment type="caution">
    <text evidence="13">The sequence shown here is derived from an EMBL/GenBank/DDBJ whole genome shotgun (WGS) entry which is preliminary data.</text>
</comment>
<dbReference type="CDD" id="cd05398">
    <property type="entry name" value="NT_ClassII-CCAase"/>
    <property type="match status" value="1"/>
</dbReference>
<feature type="active site" evidence="7">
    <location>
        <position position="60"/>
    </location>
</feature>
<dbReference type="OrthoDB" id="9805698at2"/>
<dbReference type="InterPro" id="IPR052191">
    <property type="entry name" value="tRNA_ntf/polyA_polymerase_I"/>
</dbReference>
<evidence type="ECO:0000256" key="2">
    <source>
        <dbReference type="ARBA" id="ARBA00022679"/>
    </source>
</evidence>
<dbReference type="Gene3D" id="3.30.460.10">
    <property type="entry name" value="Beta Polymerase, domain 2"/>
    <property type="match status" value="1"/>
</dbReference>
<dbReference type="GO" id="GO:0005524">
    <property type="term" value="F:ATP binding"/>
    <property type="evidence" value="ECO:0007669"/>
    <property type="project" value="UniProtKB-UniRule"/>
</dbReference>
<sequence length="455" mass="51313">MPVSSSLRTYQAAHYGIHPNQLSEGALATIHSLVSAGFQAFVVGGGVRDLLLGLHPKDFDIATNATPEQIKRIFGRHCQIIGRRFQLAHVYHGRHLLEVATFRAPHQEQSSHSQTSAHGMIVRDNVWGTIEQDASRRDFSANALYYQPQTGLIWDFANGMSDIEQKTLRMIGDAPTRYREDPVRMLRAARFAAKLGFSIDDASLAPIPSLAYLLKAISPHRLYDESHKLFCCGHLQQLLPLLQNLGLLQHLFPFIDEGWVHSTLIQIAAKNTDDRLQQGKSVNPAFFYAILLWQWQQQLTQLELAKGEDLFPALQNAGIKVLNLQAQHTAIPRFVGQTIREIWDLQPRLAQPKARIVPKLISQPRFRAGFDFLWLREQAGDDSTLGMGSWWEHYQQVSVDEQEHLLKLLDRRKAKAVAQEKATKKSHSKKGKAKKTSPKQDIATDAVLNPDISKS</sequence>
<keyword evidence="5 7" id="KW-0694">RNA-binding</keyword>
<dbReference type="Pfam" id="PF12627">
    <property type="entry name" value="PolyA_pol_RNAbd"/>
    <property type="match status" value="1"/>
</dbReference>
<evidence type="ECO:0000256" key="7">
    <source>
        <dbReference type="HAMAP-Rule" id="MF_00957"/>
    </source>
</evidence>
<keyword evidence="2 7" id="KW-0808">Transferase</keyword>
<organism evidence="13 14">
    <name type="scientific">Agitococcus lubricus</name>
    <dbReference type="NCBI Taxonomy" id="1077255"/>
    <lineage>
        <taxon>Bacteria</taxon>
        <taxon>Pseudomonadati</taxon>
        <taxon>Pseudomonadota</taxon>
        <taxon>Gammaproteobacteria</taxon>
        <taxon>Moraxellales</taxon>
        <taxon>Moraxellaceae</taxon>
        <taxon>Agitococcus</taxon>
    </lineage>
</organism>
<dbReference type="Pfam" id="PF01743">
    <property type="entry name" value="PolyA_pol"/>
    <property type="match status" value="1"/>
</dbReference>
<dbReference type="AlphaFoldDB" id="A0A2T5IVJ8"/>
<dbReference type="GO" id="GO:0003723">
    <property type="term" value="F:RNA binding"/>
    <property type="evidence" value="ECO:0007669"/>
    <property type="project" value="UniProtKB-UniRule"/>
</dbReference>
<evidence type="ECO:0000256" key="1">
    <source>
        <dbReference type="ARBA" id="ARBA00022664"/>
    </source>
</evidence>
<evidence type="ECO:0000259" key="12">
    <source>
        <dbReference type="Pfam" id="PF12627"/>
    </source>
</evidence>
<dbReference type="RefSeq" id="WP_107866610.1">
    <property type="nucleotide sequence ID" value="NZ_QAON01000016.1"/>
</dbReference>
<comment type="function">
    <text evidence="7">Adds poly(A) tail to the 3' end of many RNAs, which usually targets these RNAs for decay. Plays a significant role in the global control of gene expression, through influencing the rate of transcript degradation, and in the general RNA quality control.</text>
</comment>
<protein>
    <recommendedName>
        <fullName evidence="7">Poly(A) polymerase I</fullName>
        <shortName evidence="7">PAP I</shortName>
        <ecNumber evidence="7">2.7.7.19</ecNumber>
    </recommendedName>
</protein>
<evidence type="ECO:0000259" key="10">
    <source>
        <dbReference type="Pfam" id="PF01743"/>
    </source>
</evidence>
<evidence type="ECO:0000256" key="6">
    <source>
        <dbReference type="ARBA" id="ARBA00023163"/>
    </source>
</evidence>
<dbReference type="Pfam" id="PF12626">
    <property type="entry name" value="PolyA_pol_arg_C"/>
    <property type="match status" value="1"/>
</dbReference>
<dbReference type="EC" id="2.7.7.19" evidence="7"/>
<keyword evidence="4 7" id="KW-0067">ATP-binding</keyword>
<comment type="catalytic activity">
    <reaction evidence="7">
        <text>RNA(n) + ATP = RNA(n)-3'-adenine ribonucleotide + diphosphate</text>
        <dbReference type="Rhea" id="RHEA:11332"/>
        <dbReference type="Rhea" id="RHEA-COMP:14527"/>
        <dbReference type="Rhea" id="RHEA-COMP:17347"/>
        <dbReference type="ChEBI" id="CHEBI:30616"/>
        <dbReference type="ChEBI" id="CHEBI:33019"/>
        <dbReference type="ChEBI" id="CHEBI:140395"/>
        <dbReference type="ChEBI" id="CHEBI:173115"/>
        <dbReference type="EC" id="2.7.7.19"/>
    </reaction>
</comment>
<dbReference type="InterPro" id="IPR032828">
    <property type="entry name" value="PolyA_RNA-bd"/>
</dbReference>
<feature type="domain" description="Polymerase A arginine-rich C-terminal" evidence="11">
    <location>
        <begin position="307"/>
        <end position="422"/>
    </location>
</feature>
<dbReference type="SUPFAM" id="SSF81891">
    <property type="entry name" value="Poly A polymerase C-terminal region-like"/>
    <property type="match status" value="1"/>
</dbReference>
<dbReference type="EMBL" id="QAON01000016">
    <property type="protein sequence ID" value="PTQ87841.1"/>
    <property type="molecule type" value="Genomic_DNA"/>
</dbReference>
<dbReference type="PANTHER" id="PTHR43051">
    <property type="entry name" value="POLYNUCLEOTIDE ADENYLYLTRANSFERASE FAMILY PROTEIN"/>
    <property type="match status" value="1"/>
</dbReference>
<dbReference type="InterPro" id="IPR002646">
    <property type="entry name" value="PolA_pol_head_dom"/>
</dbReference>
<feature type="active site" evidence="7">
    <location>
        <position position="58"/>
    </location>
</feature>
<feature type="domain" description="tRNA nucleotidyltransferase/poly(A) polymerase RNA and SrmB- binding" evidence="12">
    <location>
        <begin position="196"/>
        <end position="256"/>
    </location>
</feature>
<evidence type="ECO:0000256" key="4">
    <source>
        <dbReference type="ARBA" id="ARBA00022840"/>
    </source>
</evidence>
<evidence type="ECO:0000313" key="13">
    <source>
        <dbReference type="EMBL" id="PTQ87841.1"/>
    </source>
</evidence>
<dbReference type="InterPro" id="IPR043519">
    <property type="entry name" value="NT_sf"/>
</dbReference>
<gene>
    <name evidence="7" type="primary">pcnB</name>
    <name evidence="13" type="ORF">C8N29_1166</name>
</gene>
<feature type="active site" evidence="7">
    <location>
        <position position="138"/>
    </location>
</feature>
<name>A0A2T5IVJ8_9GAMM</name>
<dbReference type="Proteomes" id="UP000244223">
    <property type="component" value="Unassembled WGS sequence"/>
</dbReference>
<accession>A0A2T5IVJ8</accession>
<dbReference type="InterPro" id="IPR025866">
    <property type="entry name" value="PolyA_pol_arg_C_dom"/>
</dbReference>
<proteinExistence type="inferred from homology"/>
<feature type="domain" description="Poly A polymerase head" evidence="10">
    <location>
        <begin position="40"/>
        <end position="169"/>
    </location>
</feature>
<evidence type="ECO:0000259" key="11">
    <source>
        <dbReference type="Pfam" id="PF12626"/>
    </source>
</evidence>
<evidence type="ECO:0000256" key="5">
    <source>
        <dbReference type="ARBA" id="ARBA00022884"/>
    </source>
</evidence>
<evidence type="ECO:0000256" key="8">
    <source>
        <dbReference type="RuleBase" id="RU003953"/>
    </source>
</evidence>
<dbReference type="HAMAP" id="MF_00957">
    <property type="entry name" value="PolyA_pol"/>
    <property type="match status" value="1"/>
</dbReference>
<feature type="compositionally biased region" description="Basic residues" evidence="9">
    <location>
        <begin position="424"/>
        <end position="437"/>
    </location>
</feature>
<evidence type="ECO:0000313" key="14">
    <source>
        <dbReference type="Proteomes" id="UP000244223"/>
    </source>
</evidence>
<keyword evidence="6 7" id="KW-0804">Transcription</keyword>
<dbReference type="SUPFAM" id="SSF81301">
    <property type="entry name" value="Nucleotidyltransferase"/>
    <property type="match status" value="1"/>
</dbReference>
<keyword evidence="14" id="KW-1185">Reference proteome</keyword>
<dbReference type="GO" id="GO:1990817">
    <property type="term" value="F:poly(A) RNA polymerase activity"/>
    <property type="evidence" value="ECO:0007669"/>
    <property type="project" value="UniProtKB-UniRule"/>
</dbReference>
<dbReference type="Gene3D" id="1.10.3090.10">
    <property type="entry name" value="cca-adding enzyme, domain 2"/>
    <property type="match status" value="1"/>
</dbReference>
<dbReference type="GO" id="GO:0043633">
    <property type="term" value="P:polyadenylation-dependent RNA catabolic process"/>
    <property type="evidence" value="ECO:0007669"/>
    <property type="project" value="InterPro"/>
</dbReference>
<evidence type="ECO:0000256" key="3">
    <source>
        <dbReference type="ARBA" id="ARBA00022741"/>
    </source>
</evidence>
<comment type="similarity">
    <text evidence="7 8">Belongs to the tRNA nucleotidyltransferase/poly(A) polymerase family.</text>
</comment>
<dbReference type="PANTHER" id="PTHR43051:SF1">
    <property type="entry name" value="POLYNUCLEOTIDE ADENYLYLTRANSFERASE FAMILY PROTEIN"/>
    <property type="match status" value="1"/>
</dbReference>